<name>A0A4R9A8G0_9MICO</name>
<organism evidence="1 2">
    <name type="scientific">Cryobacterium frigoriphilum</name>
    <dbReference type="NCBI Taxonomy" id="1259150"/>
    <lineage>
        <taxon>Bacteria</taxon>
        <taxon>Bacillati</taxon>
        <taxon>Actinomycetota</taxon>
        <taxon>Actinomycetes</taxon>
        <taxon>Micrococcales</taxon>
        <taxon>Microbacteriaceae</taxon>
        <taxon>Cryobacterium</taxon>
    </lineage>
</organism>
<dbReference type="RefSeq" id="WP_134518345.1">
    <property type="nucleotide sequence ID" value="NZ_SOHE01000018.1"/>
</dbReference>
<keyword evidence="2" id="KW-1185">Reference proteome</keyword>
<reference evidence="1 2" key="1">
    <citation type="submission" date="2019-03" db="EMBL/GenBank/DDBJ databases">
        <title>Genomics of glacier-inhabiting Cryobacterium strains.</title>
        <authorList>
            <person name="Liu Q."/>
            <person name="Xin Y.-H."/>
        </authorList>
    </citation>
    <scope>NUCLEOTIDE SEQUENCE [LARGE SCALE GENOMIC DNA]</scope>
    <source>
        <strain evidence="1 2">Hh14</strain>
    </source>
</reference>
<evidence type="ECO:0000313" key="1">
    <source>
        <dbReference type="EMBL" id="TFD53921.1"/>
    </source>
</evidence>
<dbReference type="Proteomes" id="UP000297447">
    <property type="component" value="Unassembled WGS sequence"/>
</dbReference>
<evidence type="ECO:0000313" key="2">
    <source>
        <dbReference type="Proteomes" id="UP000297447"/>
    </source>
</evidence>
<accession>A0A4R9A8G0</accession>
<proteinExistence type="predicted"/>
<sequence length="298" mass="33298">MTVTPLGFCHEGNARGRYVSGVNERSVQSIIDRGEENFDELWSLTWWFEPGLEIPGAHEFEENLTRAGTIAKLRGWKVDWLDAQSTVFAEGHWFDTEPWLAWKHGWRRRGIGHRSVTLEFATWSYLSPFGSSPRPRKIRTSQGACTLIRDLLVDDDETFRGETANRVVDARVGLERVVEAAANIGFGFAMVPRVGCLSEDASLTEVVFSSAPADALVSTILAAVREADDRCEGNIEMFNSAPWWARRCARGPSYDFLSSVVGLARTDYCLALVPLGVDFINVELPEDPWAEIREAVAD</sequence>
<comment type="caution">
    <text evidence="1">The sequence shown here is derived from an EMBL/GenBank/DDBJ whole genome shotgun (WGS) entry which is preliminary data.</text>
</comment>
<protein>
    <submittedName>
        <fullName evidence="1">Uncharacterized protein</fullName>
    </submittedName>
</protein>
<dbReference type="EMBL" id="SOHE01000018">
    <property type="protein sequence ID" value="TFD53921.1"/>
    <property type="molecule type" value="Genomic_DNA"/>
</dbReference>
<gene>
    <name evidence="1" type="ORF">E3T55_04290</name>
</gene>
<dbReference type="OrthoDB" id="6058at2"/>
<dbReference type="AlphaFoldDB" id="A0A4R9A8G0"/>